<dbReference type="Pfam" id="PF02674">
    <property type="entry name" value="Colicin_V"/>
    <property type="match status" value="1"/>
</dbReference>
<evidence type="ECO:0000313" key="6">
    <source>
        <dbReference type="EMBL" id="PKG25026.1"/>
    </source>
</evidence>
<keyword evidence="7" id="KW-1185">Reference proteome</keyword>
<evidence type="ECO:0000256" key="4">
    <source>
        <dbReference type="ARBA" id="ARBA00023136"/>
    </source>
</evidence>
<keyword evidence="2 5" id="KW-0812">Transmembrane</keyword>
<keyword evidence="3 5" id="KW-1133">Transmembrane helix</keyword>
<sequence length="180" mass="20347">MLNFIIIVLLIFGVLRGLKRGFILQIVHLTGFIIAFIVANKYYIPFSSKLALWIPYPNLGESSTIKTLFSNADLEEVFYRAIAFVLIFFAVKIVWQIIGSMLDFVASLPILSQLNTWAGAILGFVEVYLLIFILLYISALVPIEMIQNHVTNSSLAAGIIENTPYFSEKIKALWFDYVNS</sequence>
<dbReference type="GO" id="GO:0009403">
    <property type="term" value="P:toxin biosynthetic process"/>
    <property type="evidence" value="ECO:0007669"/>
    <property type="project" value="InterPro"/>
</dbReference>
<feature type="transmembrane region" description="Helical" evidence="5">
    <location>
        <begin position="77"/>
        <end position="98"/>
    </location>
</feature>
<protein>
    <recommendedName>
        <fullName evidence="8">Colicin V production protein</fullName>
    </recommendedName>
</protein>
<dbReference type="PANTHER" id="PTHR37306:SF1">
    <property type="entry name" value="COLICIN V PRODUCTION PROTEIN"/>
    <property type="match status" value="1"/>
</dbReference>
<proteinExistence type="predicted"/>
<evidence type="ECO:0000256" key="3">
    <source>
        <dbReference type="ARBA" id="ARBA00022989"/>
    </source>
</evidence>
<feature type="transmembrane region" description="Helical" evidence="5">
    <location>
        <begin position="26"/>
        <end position="44"/>
    </location>
</feature>
<organism evidence="6 7">
    <name type="scientific">Niallia nealsonii</name>
    <dbReference type="NCBI Taxonomy" id="115979"/>
    <lineage>
        <taxon>Bacteria</taxon>
        <taxon>Bacillati</taxon>
        <taxon>Bacillota</taxon>
        <taxon>Bacilli</taxon>
        <taxon>Bacillales</taxon>
        <taxon>Bacillaceae</taxon>
        <taxon>Niallia</taxon>
    </lineage>
</organism>
<comment type="caution">
    <text evidence="6">The sequence shown here is derived from an EMBL/GenBank/DDBJ whole genome shotgun (WGS) entry which is preliminary data.</text>
</comment>
<reference evidence="6 7" key="1">
    <citation type="journal article" date="2003" name="Int. J. Syst. Evol. Microbiol.">
        <title>Bacillus nealsonii sp. nov., isolated from a spacecraft-assembly facility, whose spores are gamma-radiation resistant.</title>
        <authorList>
            <person name="Venkateswaran K."/>
            <person name="Kempf M."/>
            <person name="Chen F."/>
            <person name="Satomi M."/>
            <person name="Nicholson W."/>
            <person name="Kern R."/>
        </authorList>
    </citation>
    <scope>NUCLEOTIDE SEQUENCE [LARGE SCALE GENOMIC DNA]</scope>
    <source>
        <strain evidence="6 7">FO-92</strain>
    </source>
</reference>
<dbReference type="InterPro" id="IPR003825">
    <property type="entry name" value="Colicin-V_CvpA"/>
</dbReference>
<feature type="transmembrane region" description="Helical" evidence="5">
    <location>
        <begin position="118"/>
        <end position="137"/>
    </location>
</feature>
<dbReference type="GO" id="GO:0016020">
    <property type="term" value="C:membrane"/>
    <property type="evidence" value="ECO:0007669"/>
    <property type="project" value="UniProtKB-SubCell"/>
</dbReference>
<name>A0A2N0Z686_9BACI</name>
<dbReference type="Proteomes" id="UP000233375">
    <property type="component" value="Unassembled WGS sequence"/>
</dbReference>
<evidence type="ECO:0000256" key="2">
    <source>
        <dbReference type="ARBA" id="ARBA00022692"/>
    </source>
</evidence>
<evidence type="ECO:0008006" key="8">
    <source>
        <dbReference type="Google" id="ProtNLM"/>
    </source>
</evidence>
<dbReference type="AlphaFoldDB" id="A0A2N0Z686"/>
<dbReference type="EMBL" id="PISE01000008">
    <property type="protein sequence ID" value="PKG25026.1"/>
    <property type="molecule type" value="Genomic_DNA"/>
</dbReference>
<evidence type="ECO:0000256" key="5">
    <source>
        <dbReference type="SAM" id="Phobius"/>
    </source>
</evidence>
<dbReference type="OrthoDB" id="1809613at2"/>
<dbReference type="PANTHER" id="PTHR37306">
    <property type="entry name" value="COLICIN V PRODUCTION PROTEIN"/>
    <property type="match status" value="1"/>
</dbReference>
<keyword evidence="4 5" id="KW-0472">Membrane</keyword>
<accession>A0A2N0Z686</accession>
<evidence type="ECO:0000256" key="1">
    <source>
        <dbReference type="ARBA" id="ARBA00004141"/>
    </source>
</evidence>
<comment type="subcellular location">
    <subcellularLocation>
        <location evidence="1">Membrane</location>
        <topology evidence="1">Multi-pass membrane protein</topology>
    </subcellularLocation>
</comment>
<gene>
    <name evidence="6" type="ORF">CWS01_03915</name>
</gene>
<evidence type="ECO:0000313" key="7">
    <source>
        <dbReference type="Proteomes" id="UP000233375"/>
    </source>
</evidence>
<dbReference type="RefSeq" id="WP_101175740.1">
    <property type="nucleotide sequence ID" value="NZ_PISE01000008.1"/>
</dbReference>